<reference evidence="2 3" key="1">
    <citation type="submission" date="2020-01" db="EMBL/GenBank/DDBJ databases">
        <title>Leptobacterium flavescens.</title>
        <authorList>
            <person name="Wang G."/>
        </authorList>
    </citation>
    <scope>NUCLEOTIDE SEQUENCE [LARGE SCALE GENOMIC DNA]</scope>
    <source>
        <strain evidence="2 3">KCTC 22160</strain>
    </source>
</reference>
<dbReference type="EMBL" id="JAABOO010000002">
    <property type="protein sequence ID" value="NER14130.1"/>
    <property type="molecule type" value="Genomic_DNA"/>
</dbReference>
<sequence>MNPSANGWIDKMLALLEEDSFFQSSALEKKYHSLRSSGFIYGTNLQTIFDTKSDNKLTETEITKINLLLSLLHIYHDNRSKGTDIEAIDSILDFYAALQAKKFTFLERILTGNHCSAQLEKVIQSRVRTNVNIFTKNFSNIITNALLFIDILAYDRFLKGEEDVVVYAQNIEIAITNIILRALNSKEKKSDYDELLIRLVESSLRYHEVEPDKVLNDRIALLSAYTSVLERFYILDLASMAVWNDAVLNKREEHFLWDLGRQLRIDDKEIAYSLSYIHGFINLHKKEISFFNYSNPVKHFYDQSAKTVSKLILRNRKRLLKELSESKELAKLLTKSTVKDLSEAEKQKMREQLIDICKTVPSLAIFVLPGGSVLLPLLIQFIPKLLPSAFDDNRIPDK</sequence>
<comment type="caution">
    <text evidence="2">The sequence shown here is derived from an EMBL/GenBank/DDBJ whole genome shotgun (WGS) entry which is preliminary data.</text>
</comment>
<evidence type="ECO:0000313" key="2">
    <source>
        <dbReference type="EMBL" id="NER14130.1"/>
    </source>
</evidence>
<name>A0A6P0UNW4_9FLAO</name>
<organism evidence="2 3">
    <name type="scientific">Leptobacterium flavescens</name>
    <dbReference type="NCBI Taxonomy" id="472055"/>
    <lineage>
        <taxon>Bacteria</taxon>
        <taxon>Pseudomonadati</taxon>
        <taxon>Bacteroidota</taxon>
        <taxon>Flavobacteriia</taxon>
        <taxon>Flavobacteriales</taxon>
        <taxon>Flavobacteriaceae</taxon>
        <taxon>Leptobacterium</taxon>
    </lineage>
</organism>
<dbReference type="Pfam" id="PF07766">
    <property type="entry name" value="LETM1_RBD"/>
    <property type="match status" value="1"/>
</dbReference>
<evidence type="ECO:0000259" key="1">
    <source>
        <dbReference type="Pfam" id="PF07766"/>
    </source>
</evidence>
<evidence type="ECO:0000313" key="3">
    <source>
        <dbReference type="Proteomes" id="UP000468581"/>
    </source>
</evidence>
<dbReference type="AlphaFoldDB" id="A0A6P0UNW4"/>
<feature type="domain" description="Letm1 RBD" evidence="1">
    <location>
        <begin position="341"/>
        <end position="393"/>
    </location>
</feature>
<protein>
    <recommendedName>
        <fullName evidence="1">Letm1 RBD domain-containing protein</fullName>
    </recommendedName>
</protein>
<dbReference type="Proteomes" id="UP000468581">
    <property type="component" value="Unassembled WGS sequence"/>
</dbReference>
<proteinExistence type="predicted"/>
<dbReference type="GO" id="GO:0043022">
    <property type="term" value="F:ribosome binding"/>
    <property type="evidence" value="ECO:0007669"/>
    <property type="project" value="InterPro"/>
</dbReference>
<accession>A0A6P0UNW4</accession>
<dbReference type="NCBIfam" id="NF040639">
    <property type="entry name" value="LETM1_rel_film"/>
    <property type="match status" value="1"/>
</dbReference>
<dbReference type="InterPro" id="IPR033122">
    <property type="entry name" value="LETM1-like_RBD"/>
</dbReference>
<gene>
    <name evidence="2" type="ORF">GWK08_11810</name>
</gene>
<keyword evidence="3" id="KW-1185">Reference proteome</keyword>
<dbReference type="RefSeq" id="WP_163607392.1">
    <property type="nucleotide sequence ID" value="NZ_JAABOO010000002.1"/>
</dbReference>